<gene>
    <name evidence="4" type="ORF">JOC54_000022</name>
</gene>
<evidence type="ECO:0000256" key="1">
    <source>
        <dbReference type="ARBA" id="ARBA00023125"/>
    </source>
</evidence>
<evidence type="ECO:0000313" key="5">
    <source>
        <dbReference type="Proteomes" id="UP001179280"/>
    </source>
</evidence>
<dbReference type="Gene3D" id="1.10.357.10">
    <property type="entry name" value="Tetracycline Repressor, domain 2"/>
    <property type="match status" value="1"/>
</dbReference>
<dbReference type="PROSITE" id="PS50977">
    <property type="entry name" value="HTH_TETR_2"/>
    <property type="match status" value="1"/>
</dbReference>
<feature type="DNA-binding region" description="H-T-H motif" evidence="2">
    <location>
        <begin position="35"/>
        <end position="54"/>
    </location>
</feature>
<dbReference type="InterPro" id="IPR001647">
    <property type="entry name" value="HTH_TetR"/>
</dbReference>
<keyword evidence="5" id="KW-1185">Reference proteome</keyword>
<evidence type="ECO:0000259" key="3">
    <source>
        <dbReference type="PROSITE" id="PS50977"/>
    </source>
</evidence>
<dbReference type="Proteomes" id="UP001179280">
    <property type="component" value="Unassembled WGS sequence"/>
</dbReference>
<accession>A0ABS2SNR4</accession>
<reference evidence="4" key="1">
    <citation type="submission" date="2021-01" db="EMBL/GenBank/DDBJ databases">
        <title>Genomic Encyclopedia of Type Strains, Phase IV (KMG-IV): sequencing the most valuable type-strain genomes for metagenomic binning, comparative biology and taxonomic classification.</title>
        <authorList>
            <person name="Goeker M."/>
        </authorList>
    </citation>
    <scope>NUCLEOTIDE SEQUENCE</scope>
    <source>
        <strain evidence="4">DSM 21943</strain>
    </source>
</reference>
<name>A0ABS2SNR4_9BACI</name>
<evidence type="ECO:0000313" key="4">
    <source>
        <dbReference type="EMBL" id="MBM7836791.1"/>
    </source>
</evidence>
<dbReference type="InterPro" id="IPR009057">
    <property type="entry name" value="Homeodomain-like_sf"/>
</dbReference>
<dbReference type="SUPFAM" id="SSF46689">
    <property type="entry name" value="Homeodomain-like"/>
    <property type="match status" value="1"/>
</dbReference>
<dbReference type="RefSeq" id="WP_204463514.1">
    <property type="nucleotide sequence ID" value="NZ_JAFBCV010000001.1"/>
</dbReference>
<sequence length="201" mass="23266">MTDDRLREQKKLQTKQTLAESAFYLAKDKGVEGFIVEDVVKKAGFSRRTFANYFSCKEEAIASAFYIGDSPLDFRVTIETEKINPVDAIHLFIKHSFSLEKLNRLYDLMYMSKENPTLRLYVNGTLHEVQTFAKEGLNEAYGATYSKLYFHMLLGAVFGALLPLFEEEMVIELPLAELKTKKDHPFFDYVDQIFEQLRKGF</sequence>
<keyword evidence="1 2" id="KW-0238">DNA-binding</keyword>
<organism evidence="4 5">
    <name type="scientific">Shouchella xiaoxiensis</name>
    <dbReference type="NCBI Taxonomy" id="766895"/>
    <lineage>
        <taxon>Bacteria</taxon>
        <taxon>Bacillati</taxon>
        <taxon>Bacillota</taxon>
        <taxon>Bacilli</taxon>
        <taxon>Bacillales</taxon>
        <taxon>Bacillaceae</taxon>
        <taxon>Shouchella</taxon>
    </lineage>
</organism>
<protein>
    <submittedName>
        <fullName evidence="4">AcrR family transcriptional regulator</fullName>
    </submittedName>
</protein>
<dbReference type="EMBL" id="JAFBCV010000001">
    <property type="protein sequence ID" value="MBM7836791.1"/>
    <property type="molecule type" value="Genomic_DNA"/>
</dbReference>
<feature type="domain" description="HTH tetR-type" evidence="3">
    <location>
        <begin position="12"/>
        <end position="72"/>
    </location>
</feature>
<comment type="caution">
    <text evidence="4">The sequence shown here is derived from an EMBL/GenBank/DDBJ whole genome shotgun (WGS) entry which is preliminary data.</text>
</comment>
<evidence type="ECO:0000256" key="2">
    <source>
        <dbReference type="PROSITE-ProRule" id="PRU00335"/>
    </source>
</evidence>
<proteinExistence type="predicted"/>